<organism evidence="1 2">
    <name type="scientific">Zasmidium cellare</name>
    <name type="common">Wine cellar mold</name>
    <name type="synonym">Racodium cellare</name>
    <dbReference type="NCBI Taxonomy" id="395010"/>
    <lineage>
        <taxon>Eukaryota</taxon>
        <taxon>Fungi</taxon>
        <taxon>Dikarya</taxon>
        <taxon>Ascomycota</taxon>
        <taxon>Pezizomycotina</taxon>
        <taxon>Dothideomycetes</taxon>
        <taxon>Dothideomycetidae</taxon>
        <taxon>Mycosphaerellales</taxon>
        <taxon>Mycosphaerellaceae</taxon>
        <taxon>Zasmidium</taxon>
    </lineage>
</organism>
<dbReference type="InterPro" id="IPR021858">
    <property type="entry name" value="Fun_TF"/>
</dbReference>
<dbReference type="EMBL" id="JAXOVC010000002">
    <property type="protein sequence ID" value="KAK4505841.1"/>
    <property type="molecule type" value="Genomic_DNA"/>
</dbReference>
<name>A0ABR0EXF6_ZASCE</name>
<gene>
    <name evidence="1" type="ORF">PRZ48_003806</name>
</gene>
<reference evidence="1 2" key="1">
    <citation type="journal article" date="2023" name="G3 (Bethesda)">
        <title>A chromosome-level genome assembly of Zasmidium syzygii isolated from banana leaves.</title>
        <authorList>
            <person name="van Westerhoven A.C."/>
            <person name="Mehrabi R."/>
            <person name="Talebi R."/>
            <person name="Steentjes M.B.F."/>
            <person name="Corcolon B."/>
            <person name="Chong P.A."/>
            <person name="Kema G.H.J."/>
            <person name="Seidl M.F."/>
        </authorList>
    </citation>
    <scope>NUCLEOTIDE SEQUENCE [LARGE SCALE GENOMIC DNA]</scope>
    <source>
        <strain evidence="1 2">P124</strain>
    </source>
</reference>
<evidence type="ECO:0000313" key="1">
    <source>
        <dbReference type="EMBL" id="KAK4505841.1"/>
    </source>
</evidence>
<dbReference type="Pfam" id="PF11951">
    <property type="entry name" value="Fungal_trans_2"/>
    <property type="match status" value="1"/>
</dbReference>
<sequence>MSLVPRKQTMQSRGYAVDPLSVWIPFTGQEASLNQLDWMDKDDLQVIESCKFYNAVVVKDVSPAQAPFQRVEIPADYWRRYMPKMLQHVWISLMKSMQATKAGVDPFSVTDICQYRASGLRELTKALPGATNDPYGLILSCVMTMMSADLYTGGPWTTHLEASRRILLLNGGFKQCFERVWPLRRILLNYTIADVFSATTCNSRLIGDTCAVMHAEYIEVLDNGDQDVFACSRPCPRQMIQAIAKANILRASLSNSSTTMDEELCAKIEDLSDFIQQFDATKWAISVSDFGKTLPQKAEDCLDERDAIALSSYASCYQSATLQYFLLSCTTPLTPQDRWRVHLASQTLSQHLRSLFSSATLDQEGPLHTQLWKLLSWPILVGIYVGLGFRISEEEVDAHLERLHKISSVAGLVRSMDITKFVHRIKAQRARCSAADWKWDDGFYSRCAFAL</sequence>
<dbReference type="Proteomes" id="UP001305779">
    <property type="component" value="Unassembled WGS sequence"/>
</dbReference>
<proteinExistence type="predicted"/>
<comment type="caution">
    <text evidence="1">The sequence shown here is derived from an EMBL/GenBank/DDBJ whole genome shotgun (WGS) entry which is preliminary data.</text>
</comment>
<accession>A0ABR0EXF6</accession>
<keyword evidence="2" id="KW-1185">Reference proteome</keyword>
<protein>
    <submittedName>
        <fullName evidence="1">Uncharacterized protein</fullName>
    </submittedName>
</protein>
<evidence type="ECO:0000313" key="2">
    <source>
        <dbReference type="Proteomes" id="UP001305779"/>
    </source>
</evidence>